<feature type="domain" description="Luciferase-like" evidence="5">
    <location>
        <begin position="12"/>
        <end position="251"/>
    </location>
</feature>
<gene>
    <name evidence="6" type="ORF">KDH_65570</name>
</gene>
<evidence type="ECO:0000259" key="5">
    <source>
        <dbReference type="Pfam" id="PF00296"/>
    </source>
</evidence>
<name>A0ABQ6FZP9_9CHLR</name>
<proteinExistence type="predicted"/>
<dbReference type="Pfam" id="PF00296">
    <property type="entry name" value="Bac_luciferase"/>
    <property type="match status" value="1"/>
</dbReference>
<dbReference type="InterPro" id="IPR036661">
    <property type="entry name" value="Luciferase-like_sf"/>
</dbReference>
<dbReference type="InterPro" id="IPR011251">
    <property type="entry name" value="Luciferase-like_dom"/>
</dbReference>
<dbReference type="PANTHER" id="PTHR42847">
    <property type="entry name" value="ALKANESULFONATE MONOOXYGENASE"/>
    <property type="match status" value="1"/>
</dbReference>
<evidence type="ECO:0000313" key="7">
    <source>
        <dbReference type="Proteomes" id="UP001344906"/>
    </source>
</evidence>
<dbReference type="Gene3D" id="3.20.20.30">
    <property type="entry name" value="Luciferase-like domain"/>
    <property type="match status" value="1"/>
</dbReference>
<protein>
    <submittedName>
        <fullName evidence="6">LLM class F420-dependent oxidoreductase</fullName>
    </submittedName>
</protein>
<evidence type="ECO:0000256" key="4">
    <source>
        <dbReference type="ARBA" id="ARBA00023033"/>
    </source>
</evidence>
<accession>A0ABQ6FZP9</accession>
<evidence type="ECO:0000256" key="1">
    <source>
        <dbReference type="ARBA" id="ARBA00022630"/>
    </source>
</evidence>
<keyword evidence="2" id="KW-0288">FMN</keyword>
<comment type="caution">
    <text evidence="6">The sequence shown here is derived from an EMBL/GenBank/DDBJ whole genome shotgun (WGS) entry which is preliminary data.</text>
</comment>
<keyword evidence="4" id="KW-0503">Monooxygenase</keyword>
<sequence>MPNMRPFRFGVITESAPSREQWISLVRKVEDLGYATFLLADHFVNEFPPLVALMAAADATKTLRVGTFVFDNDFRHPALLAKEVATLDLLSGGRFEIGMGAGWHRPEYEQAGLPFDRAGVRINRLEEALNVIKQFFTEETVTFAGTHYTVADLKAFPKPLQRPHPPILIGGGGKRLLTLAGREADTVSLHLKVNDSGTVDASEYTEAALAQKVEWVRQAAGERFESLELNLLINRVIVTQDRQQAAEEYIRERGRPGATAEQLLANPYMFVGSIEQIVERIQQLREQFGISYFVLDADYMEVLAPVVARLAGA</sequence>
<keyword evidence="1" id="KW-0285">Flavoprotein</keyword>
<dbReference type="Proteomes" id="UP001344906">
    <property type="component" value="Unassembled WGS sequence"/>
</dbReference>
<organism evidence="6 7">
    <name type="scientific">Dictyobacter halimunensis</name>
    <dbReference type="NCBI Taxonomy" id="3026934"/>
    <lineage>
        <taxon>Bacteria</taxon>
        <taxon>Bacillati</taxon>
        <taxon>Chloroflexota</taxon>
        <taxon>Ktedonobacteria</taxon>
        <taxon>Ktedonobacterales</taxon>
        <taxon>Dictyobacteraceae</taxon>
        <taxon>Dictyobacter</taxon>
    </lineage>
</organism>
<evidence type="ECO:0000256" key="3">
    <source>
        <dbReference type="ARBA" id="ARBA00023002"/>
    </source>
</evidence>
<dbReference type="SUPFAM" id="SSF51679">
    <property type="entry name" value="Bacterial luciferase-like"/>
    <property type="match status" value="1"/>
</dbReference>
<keyword evidence="3" id="KW-0560">Oxidoreductase</keyword>
<dbReference type="InterPro" id="IPR050172">
    <property type="entry name" value="SsuD_RutA_monooxygenase"/>
</dbReference>
<reference evidence="6 7" key="1">
    <citation type="submission" date="2023-02" db="EMBL/GenBank/DDBJ databases">
        <title>Dictyobacter halimunensis sp. nov., a new member of the class Ktedonobacteria from forest soil in a geothermal area.</title>
        <authorList>
            <person name="Rachmania M.K."/>
            <person name="Ningsih F."/>
            <person name="Sakai Y."/>
            <person name="Yabe S."/>
            <person name="Yokota A."/>
            <person name="Sjamsuridzal W."/>
        </authorList>
    </citation>
    <scope>NUCLEOTIDE SEQUENCE [LARGE SCALE GENOMIC DNA]</scope>
    <source>
        <strain evidence="6 7">S3.2.2.5</strain>
    </source>
</reference>
<dbReference type="InterPro" id="IPR019923">
    <property type="entry name" value="Lucif-like_OxRdtase_MSMEG_2516"/>
</dbReference>
<keyword evidence="7" id="KW-1185">Reference proteome</keyword>
<dbReference type="EMBL" id="BSRI01000002">
    <property type="protein sequence ID" value="GLV59732.1"/>
    <property type="molecule type" value="Genomic_DNA"/>
</dbReference>
<evidence type="ECO:0000313" key="6">
    <source>
        <dbReference type="EMBL" id="GLV59732.1"/>
    </source>
</evidence>
<dbReference type="RefSeq" id="WP_338256512.1">
    <property type="nucleotide sequence ID" value="NZ_BSRI01000002.1"/>
</dbReference>
<evidence type="ECO:0000256" key="2">
    <source>
        <dbReference type="ARBA" id="ARBA00022643"/>
    </source>
</evidence>
<dbReference type="NCBIfam" id="TIGR03621">
    <property type="entry name" value="F420_MSMEG_2516"/>
    <property type="match status" value="1"/>
</dbReference>
<dbReference type="PANTHER" id="PTHR42847:SF4">
    <property type="entry name" value="ALKANESULFONATE MONOOXYGENASE-RELATED"/>
    <property type="match status" value="1"/>
</dbReference>